<dbReference type="GO" id="GO:0016747">
    <property type="term" value="F:acyltransferase activity, transferring groups other than amino-acyl groups"/>
    <property type="evidence" value="ECO:0007669"/>
    <property type="project" value="InterPro"/>
</dbReference>
<dbReference type="Pfam" id="PF13420">
    <property type="entry name" value="Acetyltransf_4"/>
    <property type="match status" value="1"/>
</dbReference>
<dbReference type="InterPro" id="IPR016181">
    <property type="entry name" value="Acyl_CoA_acyltransferase"/>
</dbReference>
<evidence type="ECO:0000313" key="7">
    <source>
        <dbReference type="Proteomes" id="UP000271472"/>
    </source>
</evidence>
<comment type="caution">
    <text evidence="4">The sequence shown here is derived from an EMBL/GenBank/DDBJ whole genome shotgun (WGS) entry which is preliminary data.</text>
</comment>
<keyword evidence="2" id="KW-0012">Acyltransferase</keyword>
<organism evidence="4 6">
    <name type="scientific">Slackia isoflavoniconvertens</name>
    <dbReference type="NCBI Taxonomy" id="572010"/>
    <lineage>
        <taxon>Bacteria</taxon>
        <taxon>Bacillati</taxon>
        <taxon>Actinomycetota</taxon>
        <taxon>Coriobacteriia</taxon>
        <taxon>Eggerthellales</taxon>
        <taxon>Eggerthellaceae</taxon>
        <taxon>Slackia</taxon>
    </lineage>
</organism>
<dbReference type="GeneID" id="98663396"/>
<evidence type="ECO:0000256" key="2">
    <source>
        <dbReference type="ARBA" id="ARBA00023315"/>
    </source>
</evidence>
<dbReference type="Proteomes" id="UP000253975">
    <property type="component" value="Unassembled WGS sequence"/>
</dbReference>
<evidence type="ECO:0000313" key="5">
    <source>
        <dbReference type="EMBL" id="RNM33184.1"/>
    </source>
</evidence>
<reference evidence="5" key="3">
    <citation type="journal article" date="2019" name="Microbiol. Resour. Announc.">
        <title>Draft Genome Sequences of Type Strains of Gordonibacter faecihominis, Paraeggerthella hongkongensis, Parvibacter caecicola,Slackia equolifaciens, Slackia faecicanis, and Slackia isoflavoniconvertens.</title>
        <authorList>
            <person name="Danylec N."/>
            <person name="Stoll D.A."/>
            <person name="Dotsch A."/>
            <person name="Huch M."/>
        </authorList>
    </citation>
    <scope>NUCLEOTIDE SEQUENCE</scope>
    <source>
        <strain evidence="5">DSM 22006</strain>
    </source>
</reference>
<evidence type="ECO:0000313" key="6">
    <source>
        <dbReference type="Proteomes" id="UP000253975"/>
    </source>
</evidence>
<protein>
    <submittedName>
        <fullName evidence="4">N-acetyltransferase</fullName>
    </submittedName>
</protein>
<gene>
    <name evidence="4" type="ORF">C1881_09400</name>
    <name evidence="5" type="ORF">DMP05_08790</name>
</gene>
<dbReference type="SUPFAM" id="SSF55729">
    <property type="entry name" value="Acyl-CoA N-acyltransferases (Nat)"/>
    <property type="match status" value="1"/>
</dbReference>
<dbReference type="OrthoDB" id="3173333at2"/>
<dbReference type="RefSeq" id="WP_114616265.1">
    <property type="nucleotide sequence ID" value="NZ_CALIRK010000005.1"/>
</dbReference>
<reference evidence="4 6" key="1">
    <citation type="journal article" date="2018" name="Elife">
        <title>Discovery and characterization of a prevalent human gut bacterial enzyme sufficient for the inactivation of a family of plant toxins.</title>
        <authorList>
            <person name="Koppel N."/>
            <person name="Bisanz J.E."/>
            <person name="Pandelia M.E."/>
            <person name="Turnbaugh P.J."/>
            <person name="Balskus E.P."/>
        </authorList>
    </citation>
    <scope>NUCLEOTIDE SEQUENCE [LARGE SCALE GENOMIC DNA]</scope>
    <source>
        <strain evidence="4 6">OB21 GAM31</strain>
    </source>
</reference>
<dbReference type="PANTHER" id="PTHR43072">
    <property type="entry name" value="N-ACETYLTRANSFERASE"/>
    <property type="match status" value="1"/>
</dbReference>
<accession>A0A369L857</accession>
<feature type="domain" description="N-acetyltransferase" evidence="3">
    <location>
        <begin position="6"/>
        <end position="162"/>
    </location>
</feature>
<evidence type="ECO:0000259" key="3">
    <source>
        <dbReference type="PROSITE" id="PS51186"/>
    </source>
</evidence>
<dbReference type="AlphaFoldDB" id="A0A369L857"/>
<dbReference type="InterPro" id="IPR000182">
    <property type="entry name" value="GNAT_dom"/>
</dbReference>
<dbReference type="EMBL" id="QIBZ01000019">
    <property type="protein sequence ID" value="RNM33184.1"/>
    <property type="molecule type" value="Genomic_DNA"/>
</dbReference>
<dbReference type="Gene3D" id="3.40.630.30">
    <property type="match status" value="1"/>
</dbReference>
<sequence length="192" mass="21770">MSEPVFTFRLATPDDAEVLQAIYAPYVETTVTFEYVAPTVEEFRQRIIDRVSVYPYIVCEEDGVPVGYAYASRLYERAAYAWAVELSVYFAPNHRGRGMGRKIYDKMLSLLKLQGVRTVHGKVTFPNPASDKLHNAMGFKLMATLENVGFKNGEWRSINHWEKQIGDFSCAPEPITPITELDPAKVQEILNA</sequence>
<evidence type="ECO:0000313" key="4">
    <source>
        <dbReference type="EMBL" id="RDB55510.1"/>
    </source>
</evidence>
<name>A0A369L857_9ACTN</name>
<dbReference type="EMBL" id="PPTO01000019">
    <property type="protein sequence ID" value="RDB55510.1"/>
    <property type="molecule type" value="Genomic_DNA"/>
</dbReference>
<dbReference type="PANTHER" id="PTHR43072:SF23">
    <property type="entry name" value="UPF0039 PROTEIN C11D3.02C"/>
    <property type="match status" value="1"/>
</dbReference>
<keyword evidence="1 4" id="KW-0808">Transferase</keyword>
<dbReference type="CDD" id="cd04301">
    <property type="entry name" value="NAT_SF"/>
    <property type="match status" value="1"/>
</dbReference>
<dbReference type="PROSITE" id="PS51186">
    <property type="entry name" value="GNAT"/>
    <property type="match status" value="1"/>
</dbReference>
<proteinExistence type="predicted"/>
<keyword evidence="7" id="KW-1185">Reference proteome</keyword>
<evidence type="ECO:0000256" key="1">
    <source>
        <dbReference type="ARBA" id="ARBA00022679"/>
    </source>
</evidence>
<reference evidence="7" key="2">
    <citation type="submission" date="2018-05" db="EMBL/GenBank/DDBJ databases">
        <title>Genome Sequencing of selected type strains of the family Eggerthellaceae.</title>
        <authorList>
            <person name="Danylec N."/>
            <person name="Stoll D.A."/>
            <person name="Doetsch A."/>
            <person name="Huch M."/>
        </authorList>
    </citation>
    <scope>NUCLEOTIDE SEQUENCE [LARGE SCALE GENOMIC DNA]</scope>
    <source>
        <strain evidence="7">DSM 22006</strain>
    </source>
</reference>
<dbReference type="Proteomes" id="UP000271472">
    <property type="component" value="Unassembled WGS sequence"/>
</dbReference>